<organism evidence="1 2">
    <name type="scientific">Lacihabitans soyangensis</name>
    <dbReference type="NCBI Taxonomy" id="869394"/>
    <lineage>
        <taxon>Bacteria</taxon>
        <taxon>Pseudomonadati</taxon>
        <taxon>Bacteroidota</taxon>
        <taxon>Cytophagia</taxon>
        <taxon>Cytophagales</taxon>
        <taxon>Leadbetterellaceae</taxon>
        <taxon>Lacihabitans</taxon>
    </lineage>
</organism>
<gene>
    <name evidence="1" type="ORF">EGI31_05660</name>
</gene>
<dbReference type="NCBIfam" id="NF033852">
    <property type="entry name" value="fulvocin_rel"/>
    <property type="match status" value="1"/>
</dbReference>
<sequence length="195" mass="21804">MKKLIALIFIIPILSCSKSKEIDSHNSLDYLKIEKVETELEQQKQLDMYIALNSEERLEIWNNRITNFIKSGKLTASQKDILNLVSRKLDKSVFELDVKGTTKARDIETEITPMVLKSFSKQEMKQILGSLKPIGKNYKSGLKPNSIKTGCECNGSSVWDCDRCTGGCSQSAHGCGTFLLFSCNYMCAGIPPNNP</sequence>
<dbReference type="RefSeq" id="WP_255036195.1">
    <property type="nucleotide sequence ID" value="NZ_RJUF01000009.1"/>
</dbReference>
<dbReference type="EMBL" id="RJUF01000009">
    <property type="protein sequence ID" value="MCP9762432.1"/>
    <property type="molecule type" value="Genomic_DNA"/>
</dbReference>
<evidence type="ECO:0000313" key="1">
    <source>
        <dbReference type="EMBL" id="MCP9762432.1"/>
    </source>
</evidence>
<dbReference type="AlphaFoldDB" id="A0AAE3H0H8"/>
<comment type="caution">
    <text evidence="1">The sequence shown here is derived from an EMBL/GenBank/DDBJ whole genome shotgun (WGS) entry which is preliminary data.</text>
</comment>
<evidence type="ECO:0000313" key="2">
    <source>
        <dbReference type="Proteomes" id="UP001204144"/>
    </source>
</evidence>
<reference evidence="1 2" key="1">
    <citation type="submission" date="2018-11" db="EMBL/GenBank/DDBJ databases">
        <title>Novel bacteria species description.</title>
        <authorList>
            <person name="Han J.-H."/>
        </authorList>
    </citation>
    <scope>NUCLEOTIDE SEQUENCE [LARGE SCALE GENOMIC DNA]</scope>
    <source>
        <strain evidence="1 2">KCTC23259</strain>
    </source>
</reference>
<evidence type="ECO:0008006" key="3">
    <source>
        <dbReference type="Google" id="ProtNLM"/>
    </source>
</evidence>
<proteinExistence type="predicted"/>
<protein>
    <recommendedName>
        <fullName evidence="3">Bacteriocin fulvocin C-related protein</fullName>
    </recommendedName>
</protein>
<name>A0AAE3H0H8_9BACT</name>
<dbReference type="Proteomes" id="UP001204144">
    <property type="component" value="Unassembled WGS sequence"/>
</dbReference>
<accession>A0AAE3H0H8</accession>
<keyword evidence="2" id="KW-1185">Reference proteome</keyword>